<dbReference type="PROSITE" id="PS51831">
    <property type="entry name" value="HD"/>
    <property type="match status" value="1"/>
</dbReference>
<name>A0ABW1MZV9_9GAMM</name>
<feature type="domain" description="HD" evidence="1">
    <location>
        <begin position="57"/>
        <end position="191"/>
    </location>
</feature>
<dbReference type="PANTHER" id="PTHR11373">
    <property type="entry name" value="DEOXYNUCLEOSIDE TRIPHOSPHATE TRIPHOSPHOHYDROLASE"/>
    <property type="match status" value="1"/>
</dbReference>
<proteinExistence type="predicted"/>
<dbReference type="EMBL" id="JBHRFL010000003">
    <property type="protein sequence ID" value="MFC6068723.1"/>
    <property type="molecule type" value="Genomic_DNA"/>
</dbReference>
<evidence type="ECO:0000259" key="1">
    <source>
        <dbReference type="PROSITE" id="PS51831"/>
    </source>
</evidence>
<dbReference type="SMART" id="SM00471">
    <property type="entry name" value="HDc"/>
    <property type="match status" value="1"/>
</dbReference>
<sequence>MDTSKTIKDPIHGAVKFEGEAELELKNLLSDPYFQRLRRVKQLGFSDHVFPSATHSRFAHSLGVYGVAKRLLSVVEPTVRNGNWSRKGKACLAAALLHDVGHGMFSHAFENAMEKFIEAHPRVGEQFKDAVNHEKLSHRIVTETSVAKVLERIGGEGFPKEVAAMIEKKDTGCIYTSIVSSQLDADRLDYAKRDPYFAGVSSGGIDLDWLVDHLRIKKTSDGRFFYVDGKAFVAIEQFMVTLFQLYPTLYLHHRTRGFEYMFSKLMVTVFERIAGGRASDAGLENGHPLVRFFKDPGNLENAMVLDDSLFWGSLHLFLKAPDPVVSAIAGRFAARMAYPRIDVWAAAERIAVKHGTYLALPAADRAEVLHRACKAVCTQIQKDEKVWHSSCHYDSYRRQIYKAENIAGGYPQQINVQHGGDIVDIASVSPIVASAASFTIHRIYFDDGVADLDKRLKTAINRTLRVAIKREIATVRASPA</sequence>
<dbReference type="CDD" id="cd00077">
    <property type="entry name" value="HDc"/>
    <property type="match status" value="1"/>
</dbReference>
<dbReference type="Proteomes" id="UP001596115">
    <property type="component" value="Unassembled WGS sequence"/>
</dbReference>
<dbReference type="InterPro" id="IPR050135">
    <property type="entry name" value="dGTPase-like"/>
</dbReference>
<keyword evidence="3" id="KW-1185">Reference proteome</keyword>
<reference evidence="2 3" key="1">
    <citation type="submission" date="2024-09" db="EMBL/GenBank/DDBJ databases">
        <title>Whole genome analysis of Stenotrophomonas geniculata MK-1, and its biological control impact on peanut foliage fungus diseases.</title>
        <authorList>
            <person name="Ahsan T."/>
        </authorList>
    </citation>
    <scope>NUCLEOTIDE SEQUENCE [LARGE SCALE GENOMIC DNA]</scope>
    <source>
        <strain evidence="2 3">MK-1</strain>
    </source>
</reference>
<comment type="caution">
    <text evidence="2">The sequence shown here is derived from an EMBL/GenBank/DDBJ whole genome shotgun (WGS) entry which is preliminary data.</text>
</comment>
<dbReference type="PANTHER" id="PTHR11373:SF4">
    <property type="entry name" value="DEOXYNUCLEOSIDE TRIPHOSPHATE TRIPHOSPHOHYDROLASE SAMHD1"/>
    <property type="match status" value="1"/>
</dbReference>
<dbReference type="SUPFAM" id="SSF109604">
    <property type="entry name" value="HD-domain/PDEase-like"/>
    <property type="match status" value="1"/>
</dbReference>
<evidence type="ECO:0000313" key="3">
    <source>
        <dbReference type="Proteomes" id="UP001596115"/>
    </source>
</evidence>
<dbReference type="InterPro" id="IPR006674">
    <property type="entry name" value="HD_domain"/>
</dbReference>
<gene>
    <name evidence="2" type="ORF">ACFLLB_03950</name>
</gene>
<evidence type="ECO:0000313" key="2">
    <source>
        <dbReference type="EMBL" id="MFC6068723.1"/>
    </source>
</evidence>
<dbReference type="Pfam" id="PF01966">
    <property type="entry name" value="HD"/>
    <property type="match status" value="1"/>
</dbReference>
<accession>A0ABW1MZV9</accession>
<dbReference type="Gene3D" id="1.10.3210.10">
    <property type="entry name" value="Hypothetical protein af1432"/>
    <property type="match status" value="1"/>
</dbReference>
<protein>
    <submittedName>
        <fullName evidence="2">HD domain-containing protein</fullName>
    </submittedName>
</protein>
<dbReference type="InterPro" id="IPR003607">
    <property type="entry name" value="HD/PDEase_dom"/>
</dbReference>
<dbReference type="RefSeq" id="WP_204373745.1">
    <property type="nucleotide sequence ID" value="NZ_JBFLAA010000005.1"/>
</dbReference>
<organism evidence="2 3">
    <name type="scientific">Stenotrophomonas geniculata</name>
    <dbReference type="NCBI Taxonomy" id="86188"/>
    <lineage>
        <taxon>Bacteria</taxon>
        <taxon>Pseudomonadati</taxon>
        <taxon>Pseudomonadota</taxon>
        <taxon>Gammaproteobacteria</taxon>
        <taxon>Lysobacterales</taxon>
        <taxon>Lysobacteraceae</taxon>
        <taxon>Stenotrophomonas</taxon>
    </lineage>
</organism>